<dbReference type="SMART" id="SM00671">
    <property type="entry name" value="SEL1"/>
    <property type="match status" value="3"/>
</dbReference>
<comment type="caution">
    <text evidence="5">The sequence shown here is derived from an EMBL/GenBank/DDBJ whole genome shotgun (WGS) entry which is preliminary data.</text>
</comment>
<dbReference type="Gene3D" id="1.25.40.10">
    <property type="entry name" value="Tetratricopeptide repeat domain"/>
    <property type="match status" value="1"/>
</dbReference>
<keyword evidence="6" id="KW-1185">Reference proteome</keyword>
<dbReference type="EC" id="3.5.2.6" evidence="2"/>
<dbReference type="Pfam" id="PF08238">
    <property type="entry name" value="Sel1"/>
    <property type="match status" value="3"/>
</dbReference>
<evidence type="ECO:0000256" key="2">
    <source>
        <dbReference type="ARBA" id="ARBA00012865"/>
    </source>
</evidence>
<keyword evidence="4" id="KW-0046">Antibiotic resistance</keyword>
<dbReference type="RefSeq" id="WP_229933610.1">
    <property type="nucleotide sequence ID" value="NZ_CAJHOF010000026.1"/>
</dbReference>
<evidence type="ECO:0000256" key="1">
    <source>
        <dbReference type="ARBA" id="ARBA00001526"/>
    </source>
</evidence>
<comment type="catalytic activity">
    <reaction evidence="1">
        <text>a beta-lactam + H2O = a substituted beta-amino acid</text>
        <dbReference type="Rhea" id="RHEA:20401"/>
        <dbReference type="ChEBI" id="CHEBI:15377"/>
        <dbReference type="ChEBI" id="CHEBI:35627"/>
        <dbReference type="ChEBI" id="CHEBI:140347"/>
        <dbReference type="EC" id="3.5.2.6"/>
    </reaction>
</comment>
<name>A0ABM8Q9U2_9BACT</name>
<evidence type="ECO:0000256" key="4">
    <source>
        <dbReference type="ARBA" id="ARBA00023251"/>
    </source>
</evidence>
<reference evidence="5 6" key="1">
    <citation type="submission" date="2020-11" db="EMBL/GenBank/DDBJ databases">
        <authorList>
            <person name="Peeters C."/>
        </authorList>
    </citation>
    <scope>NUCLEOTIDE SEQUENCE [LARGE SCALE GENOMIC DNA]</scope>
    <source>
        <strain evidence="5 6">LMG 7974</strain>
    </source>
</reference>
<protein>
    <recommendedName>
        <fullName evidence="2">beta-lactamase</fullName>
        <ecNumber evidence="2">3.5.2.6</ecNumber>
    </recommendedName>
</protein>
<sequence>MRILLCVFTIVFLGGCVFLQKQPMVYYTNDKVNSIVKGLNYKQNGEYKKAFDLFLRQANNQNDLAMYELGLLYLSGKGTQKDFAQAMYYFTKAAEYENTTAMIAAGQMHEFGLGVKTDTKKALKFYEFASKYGDKTADFYIASLFLDSGDEENAKIYYQKACQNGVKNACDMIGM</sequence>
<dbReference type="PANTHER" id="PTHR43628:SF1">
    <property type="entry name" value="CHITIN SYNTHASE REGULATORY FACTOR 2-RELATED"/>
    <property type="match status" value="1"/>
</dbReference>
<evidence type="ECO:0000313" key="6">
    <source>
        <dbReference type="Proteomes" id="UP000789803"/>
    </source>
</evidence>
<dbReference type="EMBL" id="CAJHOF010000026">
    <property type="protein sequence ID" value="CAD7289761.1"/>
    <property type="molecule type" value="Genomic_DNA"/>
</dbReference>
<keyword evidence="3" id="KW-1015">Disulfide bond</keyword>
<proteinExistence type="predicted"/>
<dbReference type="InterPro" id="IPR006597">
    <property type="entry name" value="Sel1-like"/>
</dbReference>
<accession>A0ABM8Q9U2</accession>
<dbReference type="SUPFAM" id="SSF81901">
    <property type="entry name" value="HCP-like"/>
    <property type="match status" value="1"/>
</dbReference>
<dbReference type="Proteomes" id="UP000789803">
    <property type="component" value="Unassembled WGS sequence"/>
</dbReference>
<gene>
    <name evidence="5" type="primary">esiB</name>
    <name evidence="5" type="ORF">LMG7974_01844</name>
</gene>
<dbReference type="InterPro" id="IPR052945">
    <property type="entry name" value="Mitotic_Regulator"/>
</dbReference>
<dbReference type="PROSITE" id="PS51257">
    <property type="entry name" value="PROKAR_LIPOPROTEIN"/>
    <property type="match status" value="1"/>
</dbReference>
<evidence type="ECO:0000313" key="5">
    <source>
        <dbReference type="EMBL" id="CAD7289761.1"/>
    </source>
</evidence>
<dbReference type="PANTHER" id="PTHR43628">
    <property type="entry name" value="ACTIVATOR OF C KINASE PROTEIN 1-RELATED"/>
    <property type="match status" value="1"/>
</dbReference>
<dbReference type="InterPro" id="IPR011990">
    <property type="entry name" value="TPR-like_helical_dom_sf"/>
</dbReference>
<organism evidence="5 6">
    <name type="scientific">Campylobacter majalis</name>
    <dbReference type="NCBI Taxonomy" id="2790656"/>
    <lineage>
        <taxon>Bacteria</taxon>
        <taxon>Pseudomonadati</taxon>
        <taxon>Campylobacterota</taxon>
        <taxon>Epsilonproteobacteria</taxon>
        <taxon>Campylobacterales</taxon>
        <taxon>Campylobacteraceae</taxon>
        <taxon>Campylobacter</taxon>
    </lineage>
</organism>
<evidence type="ECO:0000256" key="3">
    <source>
        <dbReference type="ARBA" id="ARBA00023157"/>
    </source>
</evidence>